<dbReference type="NCBIfam" id="TIGR02765">
    <property type="entry name" value="crypto_DASH"/>
    <property type="match status" value="1"/>
</dbReference>
<gene>
    <name evidence="9" type="ORF">NJR55_01365</name>
</gene>
<dbReference type="Pfam" id="PF03441">
    <property type="entry name" value="FAD_binding_7"/>
    <property type="match status" value="1"/>
</dbReference>
<evidence type="ECO:0000256" key="6">
    <source>
        <dbReference type="PIRSR" id="PIRSR602081-1"/>
    </source>
</evidence>
<sequence length="449" mass="51880">MNTKQQLVSIMADYRLGLFVFRNDLRVEDNLALYDAAQRSEILICCFCFNPTQNKYGHYGIPAMGKHRFTFLQQSLKQLRTELEMRGQKLIVLTGTFDWILTELISERQVDAVFLSQHQGYYERLQLSLLQQRFPFLPFHETPNNTLFSEPELPFELADLPETFSQFRKKVEPLSRDFSVQLVDALPPLPENISYPGFKAETLNELASADFEGGERAGLEHLASYFSGQSAGTYKQTRNALDDFSSSTKFSPWLAQGCLSVRQIMAALREYEAQFGENESSYWISFELLWREYFFWYALKHGKRLFAFSGLSGKSPKTSFYSERFQKWCSGNTPYPIVNACMKQLNATGYMSNRGRQLVASCFVHELSLDWRYGAAYFEQQLIDYDVSSNWGNWQYLAGVGADPRGHRQFNLEKQTERYDPDNEFIKRWAGDLSGQPIDSVDAADWPVR</sequence>
<evidence type="ECO:0000256" key="7">
    <source>
        <dbReference type="RuleBase" id="RU367151"/>
    </source>
</evidence>
<reference evidence="9" key="1">
    <citation type="submission" date="2022-06" db="EMBL/GenBank/DDBJ databases">
        <title>Idiomarina rhizosphaerae M1R2S28.</title>
        <authorList>
            <person name="Sun J.-Q."/>
            <person name="Li L.-F."/>
        </authorList>
    </citation>
    <scope>NUCLEOTIDE SEQUENCE</scope>
    <source>
        <strain evidence="9">M1R2S28</strain>
    </source>
</reference>
<dbReference type="PANTHER" id="PTHR11455">
    <property type="entry name" value="CRYPTOCHROME"/>
    <property type="match status" value="1"/>
</dbReference>
<dbReference type="GO" id="GO:0003913">
    <property type="term" value="F:DNA photolyase activity"/>
    <property type="evidence" value="ECO:0007669"/>
    <property type="project" value="InterPro"/>
</dbReference>
<dbReference type="EMBL" id="JAMZDE010000001">
    <property type="protein sequence ID" value="MCP1338230.1"/>
    <property type="molecule type" value="Genomic_DNA"/>
</dbReference>
<evidence type="ECO:0000256" key="2">
    <source>
        <dbReference type="ARBA" id="ARBA00017881"/>
    </source>
</evidence>
<evidence type="ECO:0000259" key="8">
    <source>
        <dbReference type="PROSITE" id="PS51645"/>
    </source>
</evidence>
<dbReference type="SUPFAM" id="SSF48173">
    <property type="entry name" value="Cryptochrome/photolyase FAD-binding domain"/>
    <property type="match status" value="1"/>
</dbReference>
<dbReference type="InterPro" id="IPR005101">
    <property type="entry name" value="Cryptochr/Photolyase_FAD-bd"/>
</dbReference>
<dbReference type="Gene3D" id="1.10.579.10">
    <property type="entry name" value="DNA Cyclobutane Dipyrimidine Photolyase, subunit A, domain 3"/>
    <property type="match status" value="1"/>
</dbReference>
<feature type="binding site" evidence="6">
    <location>
        <begin position="287"/>
        <end position="295"/>
    </location>
    <ligand>
        <name>FAD</name>
        <dbReference type="ChEBI" id="CHEBI:57692"/>
    </ligand>
</feature>
<comment type="similarity">
    <text evidence="1 7">Belongs to the DNA photolyase class-1 family.</text>
</comment>
<comment type="cofactor">
    <cofactor evidence="7">
        <name>(6R)-5,10-methylene-5,6,7,8-tetrahydrofolate</name>
        <dbReference type="ChEBI" id="CHEBI:15636"/>
    </cofactor>
    <text evidence="7">Binds 1 5,10-methenyltetrahydrofolate (MTHF) per subunit.</text>
</comment>
<feature type="binding site" evidence="6">
    <location>
        <position position="234"/>
    </location>
    <ligand>
        <name>FAD</name>
        <dbReference type="ChEBI" id="CHEBI:57692"/>
    </ligand>
</feature>
<dbReference type="InterPro" id="IPR006050">
    <property type="entry name" value="DNA_photolyase_N"/>
</dbReference>
<dbReference type="InterPro" id="IPR014133">
    <property type="entry name" value="Cry_DASH"/>
</dbReference>
<keyword evidence="10" id="KW-1185">Reference proteome</keyword>
<evidence type="ECO:0000256" key="1">
    <source>
        <dbReference type="ARBA" id="ARBA00005862"/>
    </source>
</evidence>
<dbReference type="SUPFAM" id="SSF52425">
    <property type="entry name" value="Cryptochrome/photolyase, N-terminal domain"/>
    <property type="match status" value="1"/>
</dbReference>
<dbReference type="RefSeq" id="WP_253617172.1">
    <property type="nucleotide sequence ID" value="NZ_JAMZDE010000001.1"/>
</dbReference>
<protein>
    <recommendedName>
        <fullName evidence="2 7">Cryptochrome DASH</fullName>
    </recommendedName>
</protein>
<evidence type="ECO:0000256" key="5">
    <source>
        <dbReference type="ARBA" id="ARBA00022991"/>
    </source>
</evidence>
<dbReference type="InterPro" id="IPR014729">
    <property type="entry name" value="Rossmann-like_a/b/a_fold"/>
</dbReference>
<proteinExistence type="inferred from homology"/>
<dbReference type="Gene3D" id="1.25.40.80">
    <property type="match status" value="1"/>
</dbReference>
<dbReference type="Proteomes" id="UP001139474">
    <property type="component" value="Unassembled WGS sequence"/>
</dbReference>
<organism evidence="9 10">
    <name type="scientific">Idiomarina rhizosphaerae</name>
    <dbReference type="NCBI Taxonomy" id="2961572"/>
    <lineage>
        <taxon>Bacteria</taxon>
        <taxon>Pseudomonadati</taxon>
        <taxon>Pseudomonadota</taxon>
        <taxon>Gammaproteobacteria</taxon>
        <taxon>Alteromonadales</taxon>
        <taxon>Idiomarinaceae</taxon>
        <taxon>Idiomarina</taxon>
    </lineage>
</organism>
<comment type="cofactor">
    <cofactor evidence="6 7">
        <name>FAD</name>
        <dbReference type="ChEBI" id="CHEBI:57692"/>
    </cofactor>
    <text evidence="6 7">Binds 1 FAD per subunit.</text>
</comment>
<name>A0A9X2FV76_9GAMM</name>
<evidence type="ECO:0000313" key="10">
    <source>
        <dbReference type="Proteomes" id="UP001139474"/>
    </source>
</evidence>
<feature type="binding site" evidence="6">
    <location>
        <begin position="247"/>
        <end position="251"/>
    </location>
    <ligand>
        <name>FAD</name>
        <dbReference type="ChEBI" id="CHEBI:57692"/>
    </ligand>
</feature>
<comment type="function">
    <text evidence="7">May have a photoreceptor function.</text>
</comment>
<evidence type="ECO:0000256" key="3">
    <source>
        <dbReference type="ARBA" id="ARBA00022630"/>
    </source>
</evidence>
<keyword evidence="4 6" id="KW-0274">FAD</keyword>
<accession>A0A9X2FV76</accession>
<keyword evidence="5 7" id="KW-0157">Chromophore</keyword>
<dbReference type="PRINTS" id="PR00147">
    <property type="entry name" value="DNAPHOTLYASE"/>
</dbReference>
<evidence type="ECO:0000313" key="9">
    <source>
        <dbReference type="EMBL" id="MCP1338230.1"/>
    </source>
</evidence>
<comment type="caution">
    <text evidence="9">The sequence shown here is derived from an EMBL/GenBank/DDBJ whole genome shotgun (WGS) entry which is preliminary data.</text>
</comment>
<dbReference type="GO" id="GO:0000719">
    <property type="term" value="P:photoreactive repair"/>
    <property type="evidence" value="ECO:0007669"/>
    <property type="project" value="TreeGrafter"/>
</dbReference>
<evidence type="ECO:0000256" key="4">
    <source>
        <dbReference type="ARBA" id="ARBA00022827"/>
    </source>
</evidence>
<dbReference type="InterPro" id="IPR002081">
    <property type="entry name" value="Cryptochrome/DNA_photolyase_1"/>
</dbReference>
<dbReference type="Pfam" id="PF00875">
    <property type="entry name" value="DNA_photolyase"/>
    <property type="match status" value="1"/>
</dbReference>
<dbReference type="AlphaFoldDB" id="A0A9X2FV76"/>
<dbReference type="Gene3D" id="3.40.50.620">
    <property type="entry name" value="HUPs"/>
    <property type="match status" value="1"/>
</dbReference>
<dbReference type="PROSITE" id="PS51645">
    <property type="entry name" value="PHR_CRY_ALPHA_BETA"/>
    <property type="match status" value="1"/>
</dbReference>
<dbReference type="PANTHER" id="PTHR11455:SF22">
    <property type="entry name" value="CRYPTOCHROME DASH"/>
    <property type="match status" value="1"/>
</dbReference>
<dbReference type="InterPro" id="IPR036155">
    <property type="entry name" value="Crypto/Photolyase_N_sf"/>
</dbReference>
<keyword evidence="3 6" id="KW-0285">Flavoprotein</keyword>
<feature type="domain" description="Photolyase/cryptochrome alpha/beta" evidence="8">
    <location>
        <begin position="15"/>
        <end position="147"/>
    </location>
</feature>
<dbReference type="GO" id="GO:0003677">
    <property type="term" value="F:DNA binding"/>
    <property type="evidence" value="ECO:0007669"/>
    <property type="project" value="TreeGrafter"/>
</dbReference>
<dbReference type="InterPro" id="IPR036134">
    <property type="entry name" value="Crypto/Photolyase_FAD-like_sf"/>
</dbReference>
<dbReference type="GO" id="GO:0071949">
    <property type="term" value="F:FAD binding"/>
    <property type="evidence" value="ECO:0007669"/>
    <property type="project" value="TreeGrafter"/>
</dbReference>
<feature type="binding site" evidence="6">
    <location>
        <begin position="384"/>
        <end position="386"/>
    </location>
    <ligand>
        <name>FAD</name>
        <dbReference type="ChEBI" id="CHEBI:57692"/>
    </ligand>
</feature>